<evidence type="ECO:0000256" key="8">
    <source>
        <dbReference type="SAM" id="Phobius"/>
    </source>
</evidence>
<feature type="transmembrane region" description="Helical" evidence="8">
    <location>
        <begin position="148"/>
        <end position="169"/>
    </location>
</feature>
<feature type="transmembrane region" description="Helical" evidence="8">
    <location>
        <begin position="65"/>
        <end position="85"/>
    </location>
</feature>
<evidence type="ECO:0000256" key="6">
    <source>
        <dbReference type="ARBA" id="ARBA00022989"/>
    </source>
</evidence>
<sequence>MKLYTLARTLPALPMVLLGAACLVFPMIMLMHTALQTPDGVGLDNFVQVFANPVDRAAILNSVQFALWQTLLCVGIGTPIALALLRLSTKSRGWVMSAINVASNFGGPSLAFAFLLLIGANGMLSILWGKIFEPTEFPTLGSMAGLNIIMLYVHLPLYLLLTLPSYALLRDEWREASRMAGAGTWRYWTRVGIPVLTPFVLGNALQVFMWAMGAYGVPYVVTQSPSSVDLLSVQIGLGVQGGIFGLEHPATLAVLLMVQAIALIWLYRTVQRRGEKIL</sequence>
<accession>A0A7G9S2M1</accession>
<dbReference type="SUPFAM" id="SSF161098">
    <property type="entry name" value="MetI-like"/>
    <property type="match status" value="1"/>
</dbReference>
<feature type="transmembrane region" description="Helical" evidence="8">
    <location>
        <begin position="250"/>
        <end position="267"/>
    </location>
</feature>
<dbReference type="PROSITE" id="PS51257">
    <property type="entry name" value="PROKAR_LIPOPROTEIN"/>
    <property type="match status" value="1"/>
</dbReference>
<protein>
    <recommendedName>
        <fullName evidence="9">ABC transmembrane type-1 domain-containing protein</fullName>
    </recommendedName>
</protein>
<keyword evidence="5 8" id="KW-0812">Transmembrane</keyword>
<dbReference type="AlphaFoldDB" id="A0A7G9S2M1"/>
<dbReference type="PANTHER" id="PTHR42929">
    <property type="entry name" value="INNER MEMBRANE ABC TRANSPORTER PERMEASE PROTEIN YDCU-RELATED-RELATED"/>
    <property type="match status" value="1"/>
</dbReference>
<comment type="subcellular location">
    <subcellularLocation>
        <location evidence="1">Cell membrane</location>
        <topology evidence="1">Multi-pass membrane protein</topology>
    </subcellularLocation>
</comment>
<evidence type="ECO:0000256" key="2">
    <source>
        <dbReference type="ARBA" id="ARBA00007069"/>
    </source>
</evidence>
<dbReference type="Gene3D" id="1.10.3720.10">
    <property type="entry name" value="MetI-like"/>
    <property type="match status" value="1"/>
</dbReference>
<keyword evidence="3" id="KW-0813">Transport</keyword>
<dbReference type="EMBL" id="CP060716">
    <property type="protein sequence ID" value="QNN62096.1"/>
    <property type="molecule type" value="Genomic_DNA"/>
</dbReference>
<dbReference type="GO" id="GO:0005886">
    <property type="term" value="C:plasma membrane"/>
    <property type="evidence" value="ECO:0007669"/>
    <property type="project" value="UniProtKB-SubCell"/>
</dbReference>
<gene>
    <name evidence="10" type="ORF">H9L06_07275</name>
</gene>
<keyword evidence="7 8" id="KW-0472">Membrane</keyword>
<evidence type="ECO:0000259" key="9">
    <source>
        <dbReference type="PROSITE" id="PS50928"/>
    </source>
</evidence>
<dbReference type="Proteomes" id="UP000515934">
    <property type="component" value="Chromosome"/>
</dbReference>
<feature type="transmembrane region" description="Helical" evidence="8">
    <location>
        <begin position="195"/>
        <end position="217"/>
    </location>
</feature>
<proteinExistence type="inferred from homology"/>
<organism evidence="10 11">
    <name type="scientific">Leucobacter denitrificans</name>
    <dbReference type="NCBI Taxonomy" id="683042"/>
    <lineage>
        <taxon>Bacteria</taxon>
        <taxon>Bacillati</taxon>
        <taxon>Actinomycetota</taxon>
        <taxon>Actinomycetes</taxon>
        <taxon>Micrococcales</taxon>
        <taxon>Microbacteriaceae</taxon>
        <taxon>Leucobacter</taxon>
    </lineage>
</organism>
<evidence type="ECO:0000256" key="3">
    <source>
        <dbReference type="ARBA" id="ARBA00022448"/>
    </source>
</evidence>
<comment type="similarity">
    <text evidence="2">Belongs to the binding-protein-dependent transport system permease family. CysTW subfamily.</text>
</comment>
<feature type="transmembrane region" description="Helical" evidence="8">
    <location>
        <begin position="12"/>
        <end position="35"/>
    </location>
</feature>
<evidence type="ECO:0000313" key="10">
    <source>
        <dbReference type="EMBL" id="QNN62096.1"/>
    </source>
</evidence>
<dbReference type="PROSITE" id="PS50928">
    <property type="entry name" value="ABC_TM1"/>
    <property type="match status" value="1"/>
</dbReference>
<keyword evidence="6 8" id="KW-1133">Transmembrane helix</keyword>
<evidence type="ECO:0000256" key="5">
    <source>
        <dbReference type="ARBA" id="ARBA00022692"/>
    </source>
</evidence>
<reference evidence="10 11" key="1">
    <citation type="submission" date="2020-08" db="EMBL/GenBank/DDBJ databases">
        <title>Genome sequence of Leucobacter denitrificans KACC 14055T.</title>
        <authorList>
            <person name="Hyun D.-W."/>
            <person name="Bae J.-W."/>
        </authorList>
    </citation>
    <scope>NUCLEOTIDE SEQUENCE [LARGE SCALE GENOMIC DNA]</scope>
    <source>
        <strain evidence="10 11">KACC 14055</strain>
    </source>
</reference>
<dbReference type="InterPro" id="IPR035906">
    <property type="entry name" value="MetI-like_sf"/>
</dbReference>
<dbReference type="KEGG" id="ldn:H9L06_07275"/>
<feature type="transmembrane region" description="Helical" evidence="8">
    <location>
        <begin position="105"/>
        <end position="128"/>
    </location>
</feature>
<name>A0A7G9S2M1_9MICO</name>
<dbReference type="InterPro" id="IPR000515">
    <property type="entry name" value="MetI-like"/>
</dbReference>
<dbReference type="RefSeq" id="WP_187554567.1">
    <property type="nucleotide sequence ID" value="NZ_CP060716.1"/>
</dbReference>
<feature type="domain" description="ABC transmembrane type-1" evidence="9">
    <location>
        <begin position="59"/>
        <end position="267"/>
    </location>
</feature>
<evidence type="ECO:0000313" key="11">
    <source>
        <dbReference type="Proteomes" id="UP000515934"/>
    </source>
</evidence>
<keyword evidence="11" id="KW-1185">Reference proteome</keyword>
<dbReference type="GO" id="GO:0055085">
    <property type="term" value="P:transmembrane transport"/>
    <property type="evidence" value="ECO:0007669"/>
    <property type="project" value="InterPro"/>
</dbReference>
<evidence type="ECO:0000256" key="4">
    <source>
        <dbReference type="ARBA" id="ARBA00022475"/>
    </source>
</evidence>
<dbReference type="CDD" id="cd06261">
    <property type="entry name" value="TM_PBP2"/>
    <property type="match status" value="1"/>
</dbReference>
<keyword evidence="4" id="KW-1003">Cell membrane</keyword>
<evidence type="ECO:0000256" key="1">
    <source>
        <dbReference type="ARBA" id="ARBA00004651"/>
    </source>
</evidence>
<evidence type="ECO:0000256" key="7">
    <source>
        <dbReference type="ARBA" id="ARBA00023136"/>
    </source>
</evidence>
<dbReference type="PANTHER" id="PTHR42929:SF1">
    <property type="entry name" value="INNER MEMBRANE ABC TRANSPORTER PERMEASE PROTEIN YDCU-RELATED"/>
    <property type="match status" value="1"/>
</dbReference>